<sequence length="45" mass="4949">MLDVAQGLPHCPFTQLAKSGTGLFWDLVRGPATALLHFKTVIFSY</sequence>
<reference evidence="1" key="2">
    <citation type="journal article" date="2015" name="Fish Shellfish Immunol.">
        <title>Early steps in the European eel (Anguilla anguilla)-Vibrio vulnificus interaction in the gills: Role of the RtxA13 toxin.</title>
        <authorList>
            <person name="Callol A."/>
            <person name="Pajuelo D."/>
            <person name="Ebbesson L."/>
            <person name="Teles M."/>
            <person name="MacKenzie S."/>
            <person name="Amaro C."/>
        </authorList>
    </citation>
    <scope>NUCLEOTIDE SEQUENCE</scope>
</reference>
<organism evidence="1">
    <name type="scientific">Anguilla anguilla</name>
    <name type="common">European freshwater eel</name>
    <name type="synonym">Muraena anguilla</name>
    <dbReference type="NCBI Taxonomy" id="7936"/>
    <lineage>
        <taxon>Eukaryota</taxon>
        <taxon>Metazoa</taxon>
        <taxon>Chordata</taxon>
        <taxon>Craniata</taxon>
        <taxon>Vertebrata</taxon>
        <taxon>Euteleostomi</taxon>
        <taxon>Actinopterygii</taxon>
        <taxon>Neopterygii</taxon>
        <taxon>Teleostei</taxon>
        <taxon>Anguilliformes</taxon>
        <taxon>Anguillidae</taxon>
        <taxon>Anguilla</taxon>
    </lineage>
</organism>
<reference evidence="1" key="1">
    <citation type="submission" date="2014-11" db="EMBL/GenBank/DDBJ databases">
        <authorList>
            <person name="Amaro Gonzalez C."/>
        </authorList>
    </citation>
    <scope>NUCLEOTIDE SEQUENCE</scope>
</reference>
<evidence type="ECO:0000313" key="1">
    <source>
        <dbReference type="EMBL" id="JAH28443.1"/>
    </source>
</evidence>
<protein>
    <submittedName>
        <fullName evidence="1">Uncharacterized protein</fullName>
    </submittedName>
</protein>
<dbReference type="EMBL" id="GBXM01080134">
    <property type="protein sequence ID" value="JAH28443.1"/>
    <property type="molecule type" value="Transcribed_RNA"/>
</dbReference>
<accession>A0A0E9RJD6</accession>
<proteinExistence type="predicted"/>
<dbReference type="AlphaFoldDB" id="A0A0E9RJD6"/>
<name>A0A0E9RJD6_ANGAN</name>